<keyword evidence="3" id="KW-1185">Reference proteome</keyword>
<protein>
    <submittedName>
        <fullName evidence="2">Uncharacterized protein</fullName>
    </submittedName>
</protein>
<proteinExistence type="predicted"/>
<dbReference type="EMBL" id="WJEC01000322">
    <property type="protein sequence ID" value="KAF7483866.1"/>
    <property type="molecule type" value="Genomic_DNA"/>
</dbReference>
<reference evidence="2 3" key="1">
    <citation type="submission" date="2019-04" db="EMBL/GenBank/DDBJ databases">
        <authorList>
            <person name="Alioto T."/>
            <person name="Alioto T."/>
        </authorList>
    </citation>
    <scope>NUCLEOTIDE SEQUENCE [LARGE SCALE GENOMIC DNA]</scope>
</reference>
<organism evidence="2 3">
    <name type="scientific">Marmota monax</name>
    <name type="common">Woodchuck</name>
    <dbReference type="NCBI Taxonomy" id="9995"/>
    <lineage>
        <taxon>Eukaryota</taxon>
        <taxon>Metazoa</taxon>
        <taxon>Chordata</taxon>
        <taxon>Craniata</taxon>
        <taxon>Vertebrata</taxon>
        <taxon>Euteleostomi</taxon>
        <taxon>Mammalia</taxon>
        <taxon>Eutheria</taxon>
        <taxon>Euarchontoglires</taxon>
        <taxon>Glires</taxon>
        <taxon>Rodentia</taxon>
        <taxon>Sciuromorpha</taxon>
        <taxon>Sciuridae</taxon>
        <taxon>Xerinae</taxon>
        <taxon>Marmotini</taxon>
        <taxon>Marmota</taxon>
    </lineage>
</organism>
<evidence type="ECO:0000313" key="2">
    <source>
        <dbReference type="EMBL" id="VTJ52297.1"/>
    </source>
</evidence>
<dbReference type="EMBL" id="CABDUW010000016">
    <property type="protein sequence ID" value="VTJ52297.1"/>
    <property type="molecule type" value="Genomic_DNA"/>
</dbReference>
<gene>
    <name evidence="1" type="ORF">GHT09_004665</name>
    <name evidence="2" type="ORF">MONAX_5E004189</name>
</gene>
<accession>A0A5E4A4Y2</accession>
<dbReference type="Proteomes" id="UP000335636">
    <property type="component" value="Unassembled WGS sequence"/>
</dbReference>
<dbReference type="Proteomes" id="UP000662637">
    <property type="component" value="Unassembled WGS sequence"/>
</dbReference>
<evidence type="ECO:0000313" key="1">
    <source>
        <dbReference type="EMBL" id="KAF7483866.1"/>
    </source>
</evidence>
<dbReference type="AlphaFoldDB" id="A0A5E4A4Y2"/>
<sequence length="103" mass="12100">MTFLETKSLQIKSLKHHVEMKAEIKVMLLQGKEYQRLPANHQKQARYERVSLTALRRNQSCQHLHLGPLTSSMLRNRLVPSCTNFLWQNEFSNKLILCMVKAH</sequence>
<evidence type="ECO:0000313" key="3">
    <source>
        <dbReference type="Proteomes" id="UP000335636"/>
    </source>
</evidence>
<reference evidence="1" key="2">
    <citation type="submission" date="2020-08" db="EMBL/GenBank/DDBJ databases">
        <authorList>
            <person name="Shumante A."/>
            <person name="Zimin A.V."/>
            <person name="Puiu D."/>
            <person name="Salzberg S.L."/>
        </authorList>
    </citation>
    <scope>NUCLEOTIDE SEQUENCE</scope>
    <source>
        <strain evidence="1">WC2-LM</strain>
        <tissue evidence="1">Liver</tissue>
    </source>
</reference>
<name>A0A5E4A4Y2_MARMO</name>